<name>A0A0B7K1W0_BIOOC</name>
<evidence type="ECO:0000256" key="3">
    <source>
        <dbReference type="ARBA" id="ARBA00023242"/>
    </source>
</evidence>
<dbReference type="InterPro" id="IPR010301">
    <property type="entry name" value="RRP1"/>
</dbReference>
<accession>A0A0B7K1W0</accession>
<feature type="region of interest" description="Disordered" evidence="4">
    <location>
        <begin position="153"/>
        <end position="192"/>
    </location>
</feature>
<gene>
    <name evidence="5" type="ORF">BN869_000007416_1</name>
</gene>
<dbReference type="EMBL" id="CDPU01000023">
    <property type="protein sequence ID" value="CEO51358.1"/>
    <property type="molecule type" value="Genomic_DNA"/>
</dbReference>
<evidence type="ECO:0000256" key="4">
    <source>
        <dbReference type="SAM" id="MobiDB-lite"/>
    </source>
</evidence>
<proteinExistence type="inferred from homology"/>
<evidence type="ECO:0000256" key="1">
    <source>
        <dbReference type="ARBA" id="ARBA00004123"/>
    </source>
</evidence>
<dbReference type="GO" id="GO:0006364">
    <property type="term" value="P:rRNA processing"/>
    <property type="evidence" value="ECO:0007669"/>
    <property type="project" value="InterPro"/>
</dbReference>
<keyword evidence="3" id="KW-0539">Nucleus</keyword>
<dbReference type="AlphaFoldDB" id="A0A0B7K1W0"/>
<protein>
    <submittedName>
        <fullName evidence="5">Uncharacterized protein</fullName>
    </submittedName>
</protein>
<organism evidence="5">
    <name type="scientific">Bionectria ochroleuca</name>
    <name type="common">Gliocladium roseum</name>
    <dbReference type="NCBI Taxonomy" id="29856"/>
    <lineage>
        <taxon>Eukaryota</taxon>
        <taxon>Fungi</taxon>
        <taxon>Dikarya</taxon>
        <taxon>Ascomycota</taxon>
        <taxon>Pezizomycotina</taxon>
        <taxon>Sordariomycetes</taxon>
        <taxon>Hypocreomycetidae</taxon>
        <taxon>Hypocreales</taxon>
        <taxon>Bionectriaceae</taxon>
        <taxon>Clonostachys</taxon>
    </lineage>
</organism>
<dbReference type="Pfam" id="PF05997">
    <property type="entry name" value="Nop52"/>
    <property type="match status" value="1"/>
</dbReference>
<reference evidence="5" key="1">
    <citation type="submission" date="2015-01" db="EMBL/GenBank/DDBJ databases">
        <authorList>
            <person name="Durling Mikael"/>
        </authorList>
    </citation>
    <scope>NUCLEOTIDE SEQUENCE</scope>
</reference>
<evidence type="ECO:0000313" key="5">
    <source>
        <dbReference type="EMBL" id="CEO51358.1"/>
    </source>
</evidence>
<sequence>MAAAHEAQMPFIRNLASSDRKLRTASLDSLKLFLSSRTSLDTQDAVLSERWPHTEALRMDKFLLLVRRAFAVMLECAQKSPAVVDDVLREWPFEGTGDLRKVPLGLRLHVLDLWVDELESTKCLENDEAKDLVKKIGDLVLELQTCPVKAVRERAKESYQDGRLPWGTKDEDMSDAEEADDDDDDEWGGIEE</sequence>
<dbReference type="GO" id="GO:0030688">
    <property type="term" value="C:preribosome, small subunit precursor"/>
    <property type="evidence" value="ECO:0007669"/>
    <property type="project" value="InterPro"/>
</dbReference>
<feature type="compositionally biased region" description="Acidic residues" evidence="4">
    <location>
        <begin position="172"/>
        <end position="192"/>
    </location>
</feature>
<comment type="subcellular location">
    <subcellularLocation>
        <location evidence="1">Nucleus</location>
    </subcellularLocation>
</comment>
<comment type="similarity">
    <text evidence="2">Belongs to the RRP1 family.</text>
</comment>
<dbReference type="GO" id="GO:0005634">
    <property type="term" value="C:nucleus"/>
    <property type="evidence" value="ECO:0007669"/>
    <property type="project" value="UniProtKB-SubCell"/>
</dbReference>
<evidence type="ECO:0000256" key="2">
    <source>
        <dbReference type="ARBA" id="ARBA00006374"/>
    </source>
</evidence>